<comment type="caution">
    <text evidence="7">The sequence shown here is derived from an EMBL/GenBank/DDBJ whole genome shotgun (WGS) entry which is preliminary data.</text>
</comment>
<comment type="caution">
    <text evidence="6">Lacks conserved residue(s) required for the propagation of feature annotation.</text>
</comment>
<evidence type="ECO:0000313" key="8">
    <source>
        <dbReference type="Proteomes" id="UP000528608"/>
    </source>
</evidence>
<evidence type="ECO:0000313" key="7">
    <source>
        <dbReference type="EMBL" id="MBB5121478.1"/>
    </source>
</evidence>
<dbReference type="Pfam" id="PF00145">
    <property type="entry name" value="DNA_methylase"/>
    <property type="match status" value="1"/>
</dbReference>
<organism evidence="7 8">
    <name type="scientific">Streptomyces eurocidicus</name>
    <name type="common">Streptoverticillium eurocidicus</name>
    <dbReference type="NCBI Taxonomy" id="66423"/>
    <lineage>
        <taxon>Bacteria</taxon>
        <taxon>Bacillati</taxon>
        <taxon>Actinomycetota</taxon>
        <taxon>Actinomycetes</taxon>
        <taxon>Kitasatosporales</taxon>
        <taxon>Streptomycetaceae</taxon>
        <taxon>Streptomyces</taxon>
    </lineage>
</organism>
<dbReference type="PROSITE" id="PS51679">
    <property type="entry name" value="SAM_MT_C5"/>
    <property type="match status" value="1"/>
</dbReference>
<name>A0A7W8BER2_STREU</name>
<accession>A0A7W8BER2</accession>
<dbReference type="GO" id="GO:0003677">
    <property type="term" value="F:DNA binding"/>
    <property type="evidence" value="ECO:0007669"/>
    <property type="project" value="TreeGrafter"/>
</dbReference>
<evidence type="ECO:0000256" key="5">
    <source>
        <dbReference type="ARBA" id="ARBA00022747"/>
    </source>
</evidence>
<dbReference type="GO" id="GO:0032259">
    <property type="term" value="P:methylation"/>
    <property type="evidence" value="ECO:0007669"/>
    <property type="project" value="UniProtKB-KW"/>
</dbReference>
<dbReference type="GO" id="GO:0009307">
    <property type="term" value="P:DNA restriction-modification system"/>
    <property type="evidence" value="ECO:0007669"/>
    <property type="project" value="UniProtKB-KW"/>
</dbReference>
<keyword evidence="3 6" id="KW-0808">Transferase</keyword>
<reference evidence="7 8" key="1">
    <citation type="submission" date="2020-08" db="EMBL/GenBank/DDBJ databases">
        <title>Genomic Encyclopedia of Type Strains, Phase III (KMG-III): the genomes of soil and plant-associated and newly described type strains.</title>
        <authorList>
            <person name="Whitman W."/>
        </authorList>
    </citation>
    <scope>NUCLEOTIDE SEQUENCE [LARGE SCALE GENOMIC DNA]</scope>
    <source>
        <strain evidence="7 8">CECT 3259</strain>
    </source>
</reference>
<evidence type="ECO:0000256" key="1">
    <source>
        <dbReference type="ARBA" id="ARBA00011975"/>
    </source>
</evidence>
<dbReference type="Gene3D" id="3.90.120.10">
    <property type="entry name" value="DNA Methylase, subunit A, domain 2"/>
    <property type="match status" value="1"/>
</dbReference>
<keyword evidence="2 6" id="KW-0489">Methyltransferase</keyword>
<dbReference type="GO" id="GO:0044027">
    <property type="term" value="P:negative regulation of gene expression via chromosomal CpG island methylation"/>
    <property type="evidence" value="ECO:0007669"/>
    <property type="project" value="TreeGrafter"/>
</dbReference>
<dbReference type="PANTHER" id="PTHR10629:SF52">
    <property type="entry name" value="DNA (CYTOSINE-5)-METHYLTRANSFERASE 1"/>
    <property type="match status" value="1"/>
</dbReference>
<dbReference type="AlphaFoldDB" id="A0A7W8BER2"/>
<dbReference type="Proteomes" id="UP000528608">
    <property type="component" value="Unassembled WGS sequence"/>
</dbReference>
<gene>
    <name evidence="7" type="ORF">FHS36_004932</name>
</gene>
<evidence type="ECO:0000256" key="2">
    <source>
        <dbReference type="ARBA" id="ARBA00022603"/>
    </source>
</evidence>
<comment type="similarity">
    <text evidence="6">Belongs to the class I-like SAM-binding methyltransferase superfamily. C5-methyltransferase family.</text>
</comment>
<dbReference type="GO" id="GO:0003886">
    <property type="term" value="F:DNA (cytosine-5-)-methyltransferase activity"/>
    <property type="evidence" value="ECO:0007669"/>
    <property type="project" value="UniProtKB-EC"/>
</dbReference>
<keyword evidence="5" id="KW-0680">Restriction system</keyword>
<dbReference type="SUPFAM" id="SSF53335">
    <property type="entry name" value="S-adenosyl-L-methionine-dependent methyltransferases"/>
    <property type="match status" value="1"/>
</dbReference>
<protein>
    <recommendedName>
        <fullName evidence="1">DNA (cytosine-5-)-methyltransferase</fullName>
        <ecNumber evidence="1">2.1.1.37</ecNumber>
    </recommendedName>
</protein>
<dbReference type="PANTHER" id="PTHR10629">
    <property type="entry name" value="CYTOSINE-SPECIFIC METHYLTRANSFERASE"/>
    <property type="match status" value="1"/>
</dbReference>
<evidence type="ECO:0000256" key="4">
    <source>
        <dbReference type="ARBA" id="ARBA00022691"/>
    </source>
</evidence>
<dbReference type="EC" id="2.1.1.37" evidence="1"/>
<dbReference type="InterPro" id="IPR050390">
    <property type="entry name" value="C5-Methyltransferase"/>
</dbReference>
<evidence type="ECO:0000256" key="6">
    <source>
        <dbReference type="PROSITE-ProRule" id="PRU01016"/>
    </source>
</evidence>
<dbReference type="EMBL" id="JACHJF010000018">
    <property type="protein sequence ID" value="MBB5121478.1"/>
    <property type="molecule type" value="Genomic_DNA"/>
</dbReference>
<proteinExistence type="inferred from homology"/>
<keyword evidence="4 6" id="KW-0949">S-adenosyl-L-methionine</keyword>
<evidence type="ECO:0000256" key="3">
    <source>
        <dbReference type="ARBA" id="ARBA00022679"/>
    </source>
</evidence>
<sequence length="305" mass="33574">MALIDNDRDSCETLRANREEWNVLEADLLTFDPAEHPYLYDVDLMAAGPPRVRSLNGGKQLPQDLEARRLLKATIYLVHAVRPRALLIENIADLVESAHLTDLRAFVRDELEHLGYELHRTVLDAADFGVPQERRQGFFVALRKGYTGRFQWPEPVVNQTPTVGDVLEFSMAERGWPHASDWAAWAARPAPTIVGGSKNRGGPDLGQSGSKAAWEKLGVNGNSLGDAVPAQDFPWPPETEDRKLLPKLTIPQVATLQSFPPRWELRGNKTSRYCQIGHASPPPVAAAMGRAIAAALGDEGGPGRE</sequence>
<dbReference type="InterPro" id="IPR001525">
    <property type="entry name" value="C5_MeTfrase"/>
</dbReference>
<dbReference type="Gene3D" id="3.40.50.150">
    <property type="entry name" value="Vaccinia Virus protein VP39"/>
    <property type="match status" value="1"/>
</dbReference>
<dbReference type="InterPro" id="IPR029063">
    <property type="entry name" value="SAM-dependent_MTases_sf"/>
</dbReference>